<gene>
    <name evidence="4" type="ORF">AAND1436_LOCUS9824</name>
    <name evidence="5" type="ORF">AAND1436_LOCUS9825</name>
</gene>
<dbReference type="GO" id="GO:0005509">
    <property type="term" value="F:calcium ion binding"/>
    <property type="evidence" value="ECO:0007669"/>
    <property type="project" value="TreeGrafter"/>
</dbReference>
<keyword evidence="2" id="KW-0106">Calcium</keyword>
<dbReference type="CDD" id="cd00030">
    <property type="entry name" value="C2"/>
    <property type="match status" value="1"/>
</dbReference>
<dbReference type="SUPFAM" id="SSF49562">
    <property type="entry name" value="C2 domain (Calcium/lipid-binding domain, CaLB)"/>
    <property type="match status" value="1"/>
</dbReference>
<dbReference type="PANTHER" id="PTHR45911">
    <property type="entry name" value="C2 DOMAIN-CONTAINING PROTEIN"/>
    <property type="match status" value="1"/>
</dbReference>
<dbReference type="PROSITE" id="PS50004">
    <property type="entry name" value="C2"/>
    <property type="match status" value="1"/>
</dbReference>
<keyword evidence="1" id="KW-0479">Metal-binding</keyword>
<evidence type="ECO:0000256" key="1">
    <source>
        <dbReference type="ARBA" id="ARBA00022723"/>
    </source>
</evidence>
<proteinExistence type="predicted"/>
<name>A0A6U6LC82_9DINO</name>
<dbReference type="GO" id="GO:0016020">
    <property type="term" value="C:membrane"/>
    <property type="evidence" value="ECO:0007669"/>
    <property type="project" value="TreeGrafter"/>
</dbReference>
<dbReference type="PANTHER" id="PTHR45911:SF4">
    <property type="entry name" value="MULTIPLE C2 AND TRANSMEMBRANE DOMAIN-CONTAINING PROTEIN"/>
    <property type="match status" value="1"/>
</dbReference>
<dbReference type="Gene3D" id="2.60.40.150">
    <property type="entry name" value="C2 domain"/>
    <property type="match status" value="1"/>
</dbReference>
<dbReference type="AlphaFoldDB" id="A0A6U6LC82"/>
<protein>
    <recommendedName>
        <fullName evidence="3">C2 domain-containing protein</fullName>
    </recommendedName>
</protein>
<dbReference type="InterPro" id="IPR035892">
    <property type="entry name" value="C2_domain_sf"/>
</dbReference>
<sequence>MSAVKGKVLKAAGLKNVDLWGKSDPFVRVTLETPDGNVVGESKTATKTDELNPEWEDEVFNFAHADDDFMDCCLRFKVMDTGLGPDVELGQAAVPIKLIPMLDGGEQSVFTFSLGIHSKKSLGHIVVSVGVLPKPGFFG</sequence>
<dbReference type="SMART" id="SM00239">
    <property type="entry name" value="C2"/>
    <property type="match status" value="1"/>
</dbReference>
<evidence type="ECO:0000256" key="2">
    <source>
        <dbReference type="ARBA" id="ARBA00022837"/>
    </source>
</evidence>
<evidence type="ECO:0000259" key="3">
    <source>
        <dbReference type="PROSITE" id="PS50004"/>
    </source>
</evidence>
<dbReference type="Pfam" id="PF00168">
    <property type="entry name" value="C2"/>
    <property type="match status" value="1"/>
</dbReference>
<feature type="domain" description="C2" evidence="3">
    <location>
        <begin position="1"/>
        <end position="111"/>
    </location>
</feature>
<evidence type="ECO:0000313" key="4">
    <source>
        <dbReference type="EMBL" id="CAD9390216.1"/>
    </source>
</evidence>
<organism evidence="5">
    <name type="scientific">Alexandrium andersonii</name>
    <dbReference type="NCBI Taxonomy" id="327968"/>
    <lineage>
        <taxon>Eukaryota</taxon>
        <taxon>Sar</taxon>
        <taxon>Alveolata</taxon>
        <taxon>Dinophyceae</taxon>
        <taxon>Gonyaulacales</taxon>
        <taxon>Pyrocystaceae</taxon>
        <taxon>Alexandrium</taxon>
    </lineage>
</organism>
<dbReference type="InterPro" id="IPR000008">
    <property type="entry name" value="C2_dom"/>
</dbReference>
<dbReference type="EMBL" id="HBGQ01019633">
    <property type="protein sequence ID" value="CAD9390221.1"/>
    <property type="molecule type" value="Transcribed_RNA"/>
</dbReference>
<accession>A0A6U6LC82</accession>
<evidence type="ECO:0000313" key="5">
    <source>
        <dbReference type="EMBL" id="CAD9390221.1"/>
    </source>
</evidence>
<reference evidence="5" key="1">
    <citation type="submission" date="2021-01" db="EMBL/GenBank/DDBJ databases">
        <authorList>
            <person name="Corre E."/>
            <person name="Pelletier E."/>
            <person name="Niang G."/>
            <person name="Scheremetjew M."/>
            <person name="Finn R."/>
            <person name="Kale V."/>
            <person name="Holt S."/>
            <person name="Cochrane G."/>
            <person name="Meng A."/>
            <person name="Brown T."/>
            <person name="Cohen L."/>
        </authorList>
    </citation>
    <scope>NUCLEOTIDE SEQUENCE</scope>
    <source>
        <strain evidence="5">CCMP2222</strain>
    </source>
</reference>
<dbReference type="EMBL" id="HBGQ01019632">
    <property type="protein sequence ID" value="CAD9390216.1"/>
    <property type="molecule type" value="Transcribed_RNA"/>
</dbReference>